<evidence type="ECO:0000313" key="1">
    <source>
        <dbReference type="EMBL" id="OQR97389.1"/>
    </source>
</evidence>
<keyword evidence="2" id="KW-1185">Reference proteome</keyword>
<comment type="caution">
    <text evidence="1">The sequence shown here is derived from an EMBL/GenBank/DDBJ whole genome shotgun (WGS) entry which is preliminary data.</text>
</comment>
<proteinExistence type="predicted"/>
<evidence type="ECO:0000313" key="2">
    <source>
        <dbReference type="Proteomes" id="UP000243217"/>
    </source>
</evidence>
<protein>
    <submittedName>
        <fullName evidence="1">Uncharacterized protein</fullName>
    </submittedName>
</protein>
<organism evidence="1 2">
    <name type="scientific">Thraustotheca clavata</name>
    <dbReference type="NCBI Taxonomy" id="74557"/>
    <lineage>
        <taxon>Eukaryota</taxon>
        <taxon>Sar</taxon>
        <taxon>Stramenopiles</taxon>
        <taxon>Oomycota</taxon>
        <taxon>Saprolegniomycetes</taxon>
        <taxon>Saprolegniales</taxon>
        <taxon>Achlyaceae</taxon>
        <taxon>Thraustotheca</taxon>
    </lineage>
</organism>
<dbReference type="Proteomes" id="UP000243217">
    <property type="component" value="Unassembled WGS sequence"/>
</dbReference>
<sequence>MESLCLRSLSRDAVVELLEMSFVRMLNAGNVRAGSEGEAQIELEDLVRAALTPVSSPELDRVLNMVENVQLRGLLAELLNERSRNIWREIARSKVTGLDTMVDVAWRVYTVTDPRTLPQNTKAVVECIAQEKQTNAQEIPELRTISFEMNKATLDTMVNQLHTIRDQIQLLKNSSCVA</sequence>
<dbReference type="OrthoDB" id="64318at2759"/>
<accession>A0A1V9ZHC4</accession>
<reference evidence="1 2" key="1">
    <citation type="journal article" date="2014" name="Genome Biol. Evol.">
        <title>The secreted proteins of Achlya hypogyna and Thraustotheca clavata identify the ancestral oomycete secretome and reveal gene acquisitions by horizontal gene transfer.</title>
        <authorList>
            <person name="Misner I."/>
            <person name="Blouin N."/>
            <person name="Leonard G."/>
            <person name="Richards T.A."/>
            <person name="Lane C.E."/>
        </authorList>
    </citation>
    <scope>NUCLEOTIDE SEQUENCE [LARGE SCALE GENOMIC DNA]</scope>
    <source>
        <strain evidence="1 2">ATCC 34112</strain>
    </source>
</reference>
<dbReference type="AlphaFoldDB" id="A0A1V9ZHC4"/>
<gene>
    <name evidence="1" type="ORF">THRCLA_06982</name>
</gene>
<dbReference type="EMBL" id="JNBS01001915">
    <property type="protein sequence ID" value="OQR97389.1"/>
    <property type="molecule type" value="Genomic_DNA"/>
</dbReference>
<name>A0A1V9ZHC4_9STRA</name>